<proteinExistence type="predicted"/>
<sequence length="95" mass="10888">MAACRTQGWSPQRHILVQCAKKAKALCRLLSTRSQLEELEINRGRAALIVFFKIPRTAALDREIMIKLMLFGMCSGKLGLMTLLLMMTKEERIFF</sequence>
<dbReference type="AlphaFoldDB" id="A0AAV7VFM1"/>
<accession>A0AAV7VFM1</accession>
<gene>
    <name evidence="2" type="ORF">NDU88_002881</name>
</gene>
<dbReference type="EMBL" id="JANPWB010000003">
    <property type="protein sequence ID" value="KAJ1199043.1"/>
    <property type="molecule type" value="Genomic_DNA"/>
</dbReference>
<dbReference type="Proteomes" id="UP001066276">
    <property type="component" value="Chromosome 2_1"/>
</dbReference>
<reference evidence="2" key="1">
    <citation type="journal article" date="2022" name="bioRxiv">
        <title>Sequencing and chromosome-scale assembly of the giantPleurodeles waltlgenome.</title>
        <authorList>
            <person name="Brown T."/>
            <person name="Elewa A."/>
            <person name="Iarovenko S."/>
            <person name="Subramanian E."/>
            <person name="Araus A.J."/>
            <person name="Petzold A."/>
            <person name="Susuki M."/>
            <person name="Suzuki K.-i.T."/>
            <person name="Hayashi T."/>
            <person name="Toyoda A."/>
            <person name="Oliveira C."/>
            <person name="Osipova E."/>
            <person name="Leigh N.D."/>
            <person name="Simon A."/>
            <person name="Yun M.H."/>
        </authorList>
    </citation>
    <scope>NUCLEOTIDE SEQUENCE</scope>
    <source>
        <strain evidence="2">20211129_DDA</strain>
        <tissue evidence="2">Liver</tissue>
    </source>
</reference>
<keyword evidence="1" id="KW-1133">Transmembrane helix</keyword>
<keyword evidence="3" id="KW-1185">Reference proteome</keyword>
<feature type="transmembrane region" description="Helical" evidence="1">
    <location>
        <begin position="64"/>
        <end position="86"/>
    </location>
</feature>
<keyword evidence="1" id="KW-0472">Membrane</keyword>
<name>A0AAV7VFM1_PLEWA</name>
<evidence type="ECO:0000313" key="3">
    <source>
        <dbReference type="Proteomes" id="UP001066276"/>
    </source>
</evidence>
<evidence type="ECO:0000256" key="1">
    <source>
        <dbReference type="SAM" id="Phobius"/>
    </source>
</evidence>
<comment type="caution">
    <text evidence="2">The sequence shown here is derived from an EMBL/GenBank/DDBJ whole genome shotgun (WGS) entry which is preliminary data.</text>
</comment>
<evidence type="ECO:0000313" key="2">
    <source>
        <dbReference type="EMBL" id="KAJ1199043.1"/>
    </source>
</evidence>
<protein>
    <submittedName>
        <fullName evidence="2">Uncharacterized protein</fullName>
    </submittedName>
</protein>
<keyword evidence="1" id="KW-0812">Transmembrane</keyword>
<organism evidence="2 3">
    <name type="scientific">Pleurodeles waltl</name>
    <name type="common">Iberian ribbed newt</name>
    <dbReference type="NCBI Taxonomy" id="8319"/>
    <lineage>
        <taxon>Eukaryota</taxon>
        <taxon>Metazoa</taxon>
        <taxon>Chordata</taxon>
        <taxon>Craniata</taxon>
        <taxon>Vertebrata</taxon>
        <taxon>Euteleostomi</taxon>
        <taxon>Amphibia</taxon>
        <taxon>Batrachia</taxon>
        <taxon>Caudata</taxon>
        <taxon>Salamandroidea</taxon>
        <taxon>Salamandridae</taxon>
        <taxon>Pleurodelinae</taxon>
        <taxon>Pleurodeles</taxon>
    </lineage>
</organism>